<keyword evidence="2" id="KW-1185">Reference proteome</keyword>
<gene>
    <name evidence="1" type="ORF">HD595_001294</name>
</gene>
<dbReference type="RefSeq" id="WP_253766536.1">
    <property type="nucleotide sequence ID" value="NZ_BAAAVE010000005.1"/>
</dbReference>
<sequence>MSLAHLYKSEYAQQIEARGKAKALLRILHHRGVPVEPAVRERIMSCSDTDLIEVWVVRALNVTTADELFD</sequence>
<accession>A0ABT1JUZ8</accession>
<comment type="caution">
    <text evidence="1">The sequence shown here is derived from an EMBL/GenBank/DDBJ whole genome shotgun (WGS) entry which is preliminary data.</text>
</comment>
<organism evidence="1 2">
    <name type="scientific">Nonomuraea roseoviolacea subsp. carminata</name>
    <dbReference type="NCBI Taxonomy" id="160689"/>
    <lineage>
        <taxon>Bacteria</taxon>
        <taxon>Bacillati</taxon>
        <taxon>Actinomycetota</taxon>
        <taxon>Actinomycetes</taxon>
        <taxon>Streptosporangiales</taxon>
        <taxon>Streptosporangiaceae</taxon>
        <taxon>Nonomuraea</taxon>
    </lineage>
</organism>
<reference evidence="1 2" key="1">
    <citation type="submission" date="2022-06" db="EMBL/GenBank/DDBJ databases">
        <title>Sequencing the genomes of 1000 actinobacteria strains.</title>
        <authorList>
            <person name="Klenk H.-P."/>
        </authorList>
    </citation>
    <scope>NUCLEOTIDE SEQUENCE [LARGE SCALE GENOMIC DNA]</scope>
    <source>
        <strain evidence="1 2">DSM 44170</strain>
    </source>
</reference>
<evidence type="ECO:0000313" key="1">
    <source>
        <dbReference type="EMBL" id="MCP2345172.1"/>
    </source>
</evidence>
<name>A0ABT1JUZ8_9ACTN</name>
<dbReference type="EMBL" id="JAMZEC010000001">
    <property type="protein sequence ID" value="MCP2345172.1"/>
    <property type="molecule type" value="Genomic_DNA"/>
</dbReference>
<dbReference type="Proteomes" id="UP001320766">
    <property type="component" value="Unassembled WGS sequence"/>
</dbReference>
<evidence type="ECO:0000313" key="2">
    <source>
        <dbReference type="Proteomes" id="UP001320766"/>
    </source>
</evidence>
<protein>
    <submittedName>
        <fullName evidence="1">GTP-dependent phosphoenolpyruvate carboxykinase</fullName>
    </submittedName>
</protein>
<proteinExistence type="predicted"/>